<evidence type="ECO:0000313" key="2">
    <source>
        <dbReference type="EMBL" id="KXK66044.1"/>
    </source>
</evidence>
<reference evidence="2 3" key="1">
    <citation type="submission" date="2016-02" db="EMBL/GenBank/DDBJ databases">
        <authorList>
            <person name="Wen L."/>
            <person name="He K."/>
            <person name="Yang H."/>
        </authorList>
    </citation>
    <scope>NUCLEOTIDE SEQUENCE [LARGE SCALE GENOMIC DNA]</scope>
    <source>
        <strain evidence="2 3">DSM 22607</strain>
    </source>
</reference>
<evidence type="ECO:0008006" key="4">
    <source>
        <dbReference type="Google" id="ProtNLM"/>
    </source>
</evidence>
<gene>
    <name evidence="2" type="ORF">HMPREF3293_01116</name>
</gene>
<proteinExistence type="predicted"/>
<comment type="caution">
    <text evidence="2">The sequence shown here is derived from an EMBL/GenBank/DDBJ whole genome shotgun (WGS) entry which is preliminary data.</text>
</comment>
<dbReference type="Proteomes" id="UP000070366">
    <property type="component" value="Unassembled WGS sequence"/>
</dbReference>
<keyword evidence="1" id="KW-0472">Membrane</keyword>
<name>A0A136Q610_9FIRM</name>
<evidence type="ECO:0000313" key="3">
    <source>
        <dbReference type="Proteomes" id="UP000070366"/>
    </source>
</evidence>
<dbReference type="InterPro" id="IPR032111">
    <property type="entry name" value="Clostridium_phage_holin"/>
</dbReference>
<keyword evidence="1" id="KW-1133">Transmembrane helix</keyword>
<dbReference type="KEGG" id="cmiu:B1H56_10365"/>
<dbReference type="PATRIC" id="fig|626937.4.peg.1100"/>
<accession>A0A136Q610</accession>
<dbReference type="AlphaFoldDB" id="A0A136Q610"/>
<feature type="transmembrane region" description="Helical" evidence="1">
    <location>
        <begin position="35"/>
        <end position="59"/>
    </location>
</feature>
<dbReference type="RefSeq" id="WP_066519375.1">
    <property type="nucleotide sequence ID" value="NZ_CABMOF010000002.1"/>
</dbReference>
<sequence length="97" mass="10611">MDFQEYIKPELLILIPVLVAIGCGFKKAEWLQDKFIPVCLGVVGIVLSLLWVLVGSIPFETASAIFDAMFTAIVQGILVAAAAVYANQLLKQEKKTE</sequence>
<keyword evidence="3" id="KW-1185">Reference proteome</keyword>
<dbReference type="EMBL" id="LSZW01000050">
    <property type="protein sequence ID" value="KXK66044.1"/>
    <property type="molecule type" value="Genomic_DNA"/>
</dbReference>
<organism evidence="2 3">
    <name type="scientific">Christensenella minuta</name>
    <dbReference type="NCBI Taxonomy" id="626937"/>
    <lineage>
        <taxon>Bacteria</taxon>
        <taxon>Bacillati</taxon>
        <taxon>Bacillota</taxon>
        <taxon>Clostridia</taxon>
        <taxon>Christensenellales</taxon>
        <taxon>Christensenellaceae</taxon>
        <taxon>Christensenella</taxon>
    </lineage>
</organism>
<feature type="transmembrane region" description="Helical" evidence="1">
    <location>
        <begin position="65"/>
        <end position="86"/>
    </location>
</feature>
<evidence type="ECO:0000256" key="1">
    <source>
        <dbReference type="SAM" id="Phobius"/>
    </source>
</evidence>
<dbReference type="OrthoDB" id="1973440at2"/>
<dbReference type="Pfam" id="PF16079">
    <property type="entry name" value="Phage_holin_5_2"/>
    <property type="match status" value="1"/>
</dbReference>
<keyword evidence="1" id="KW-0812">Transmembrane</keyword>
<protein>
    <recommendedName>
        <fullName evidence="4">Holin</fullName>
    </recommendedName>
</protein>